<sequence length="376" mass="42755">MFGLLAKLRGLFSQHGVTPRWSKQKQQQCTLKLPAELVSLVMQHLPPESGIALALTCRAFFAQFFPDLDKVQLSDVETERLLLWLEQDTPELYYCFDCRCLHRWRRGVMRTWEGRVLHRVPSHCTLVPETGFMGEAVPDSLEEFTYSTARLIMNRHFYGPLHGLSTQQVAVTRRKGADSLHGVSKTHSWSAKIINDSLYLYGNMVFHSSGSKGGEKSLRVFLEDNGWHLVCSHLHVPDKHTPSAPVISELARDRESTAPFCQTESKRITTQGQPEDSDSAKKKNWIIEVDRWHKLGECRSPDDVEWCNLVSNYHEAVQVKREDVCPAGMIRKEWMEGEMDSAGQVIEGGFVPAEEVPLILLMANFDPLSLTRDYAS</sequence>
<organism evidence="1 2">
    <name type="scientific">Cercophora newfieldiana</name>
    <dbReference type="NCBI Taxonomy" id="92897"/>
    <lineage>
        <taxon>Eukaryota</taxon>
        <taxon>Fungi</taxon>
        <taxon>Dikarya</taxon>
        <taxon>Ascomycota</taxon>
        <taxon>Pezizomycotina</taxon>
        <taxon>Sordariomycetes</taxon>
        <taxon>Sordariomycetidae</taxon>
        <taxon>Sordariales</taxon>
        <taxon>Lasiosphaeriaceae</taxon>
        <taxon>Cercophora</taxon>
    </lineage>
</organism>
<dbReference type="EMBL" id="JAULSV010000005">
    <property type="protein sequence ID" value="KAK0643205.1"/>
    <property type="molecule type" value="Genomic_DNA"/>
</dbReference>
<comment type="caution">
    <text evidence="1">The sequence shown here is derived from an EMBL/GenBank/DDBJ whole genome shotgun (WGS) entry which is preliminary data.</text>
</comment>
<dbReference type="AlphaFoldDB" id="A0AA40CLS8"/>
<name>A0AA40CLS8_9PEZI</name>
<proteinExistence type="predicted"/>
<evidence type="ECO:0000313" key="2">
    <source>
        <dbReference type="Proteomes" id="UP001174936"/>
    </source>
</evidence>
<dbReference type="SUPFAM" id="SSF81383">
    <property type="entry name" value="F-box domain"/>
    <property type="match status" value="1"/>
</dbReference>
<evidence type="ECO:0000313" key="1">
    <source>
        <dbReference type="EMBL" id="KAK0643205.1"/>
    </source>
</evidence>
<reference evidence="1" key="1">
    <citation type="submission" date="2023-06" db="EMBL/GenBank/DDBJ databases">
        <title>Genome-scale phylogeny and comparative genomics of the fungal order Sordariales.</title>
        <authorList>
            <consortium name="Lawrence Berkeley National Laboratory"/>
            <person name="Hensen N."/>
            <person name="Bonometti L."/>
            <person name="Westerberg I."/>
            <person name="Brannstrom I.O."/>
            <person name="Guillou S."/>
            <person name="Cros-Aarteil S."/>
            <person name="Calhoun S."/>
            <person name="Haridas S."/>
            <person name="Kuo A."/>
            <person name="Mondo S."/>
            <person name="Pangilinan J."/>
            <person name="Riley R."/>
            <person name="Labutti K."/>
            <person name="Andreopoulos B."/>
            <person name="Lipzen A."/>
            <person name="Chen C."/>
            <person name="Yanf M."/>
            <person name="Daum C."/>
            <person name="Ng V."/>
            <person name="Clum A."/>
            <person name="Steindorff A."/>
            <person name="Ohm R."/>
            <person name="Martin F."/>
            <person name="Silar P."/>
            <person name="Natvig D."/>
            <person name="Lalanne C."/>
            <person name="Gautier V."/>
            <person name="Ament-Velasquez S.L."/>
            <person name="Kruys A."/>
            <person name="Hutchinson M.I."/>
            <person name="Powell A.J."/>
            <person name="Barry K."/>
            <person name="Miller A.N."/>
            <person name="Grigoriev I.V."/>
            <person name="Debuchy R."/>
            <person name="Gladieux P."/>
            <person name="Thoren M.H."/>
            <person name="Johannesson H."/>
        </authorList>
    </citation>
    <scope>NUCLEOTIDE SEQUENCE</scope>
    <source>
        <strain evidence="1">SMH2532-1</strain>
    </source>
</reference>
<keyword evidence="2" id="KW-1185">Reference proteome</keyword>
<dbReference type="CDD" id="cd09917">
    <property type="entry name" value="F-box_SF"/>
    <property type="match status" value="1"/>
</dbReference>
<gene>
    <name evidence="1" type="ORF">B0T16DRAFT_512405</name>
</gene>
<evidence type="ECO:0008006" key="3">
    <source>
        <dbReference type="Google" id="ProtNLM"/>
    </source>
</evidence>
<accession>A0AA40CLS8</accession>
<dbReference type="Proteomes" id="UP001174936">
    <property type="component" value="Unassembled WGS sequence"/>
</dbReference>
<protein>
    <recommendedName>
        <fullName evidence="3">F-box domain-containing protein</fullName>
    </recommendedName>
</protein>
<dbReference type="InterPro" id="IPR036047">
    <property type="entry name" value="F-box-like_dom_sf"/>
</dbReference>